<name>A0A562LP40_9GAMM</name>
<evidence type="ECO:0000256" key="1">
    <source>
        <dbReference type="SAM" id="MobiDB-lite"/>
    </source>
</evidence>
<protein>
    <submittedName>
        <fullName evidence="2">Uncharacterized protein</fullName>
    </submittedName>
</protein>
<dbReference type="Proteomes" id="UP000316471">
    <property type="component" value="Unassembled WGS sequence"/>
</dbReference>
<dbReference type="RefSeq" id="WP_144815178.1">
    <property type="nucleotide sequence ID" value="NZ_VLKP01000008.1"/>
</dbReference>
<dbReference type="AlphaFoldDB" id="A0A562LP40"/>
<feature type="compositionally biased region" description="Basic and acidic residues" evidence="1">
    <location>
        <begin position="330"/>
        <end position="342"/>
    </location>
</feature>
<sequence>MPPPATDLSTFVAAIAARDRLRHVALPMFVRRRLHAHPGQACPLCAAPYDLAQSRGARLPVVATLIHPALGGPTTPDNAFLCCRRCQQLRAAADLVASVAIPDPLRAQRTAVLLASHNHLLPLSPHTHPTDFAQALARRHHHPRSRVFAAQGEDGRCLIGVSSRFGDTQSTGLARLLARLAGAIVHQDHRLTIHHVEDKAFRTLVWQLIDANTLVVALAHLAQPRDFLDCWWITSASPSALRLRQVGITVPDPARSQSATTPHRLTAGARERLQAEHRVVRRQANILRQAINDQHKTHWLDGLEGNTQDEQRLLDGLLTAETQAAELHRQLKASRDALDPRRTARPLKRHRPWSP</sequence>
<evidence type="ECO:0000313" key="3">
    <source>
        <dbReference type="Proteomes" id="UP000316471"/>
    </source>
</evidence>
<dbReference type="EMBL" id="VLKP01000008">
    <property type="protein sequence ID" value="TWI09394.1"/>
    <property type="molecule type" value="Genomic_DNA"/>
</dbReference>
<reference evidence="2 3" key="1">
    <citation type="journal article" date="2015" name="Stand. Genomic Sci.">
        <title>Genomic Encyclopedia of Bacterial and Archaeal Type Strains, Phase III: the genomes of soil and plant-associated and newly described type strains.</title>
        <authorList>
            <person name="Whitman W.B."/>
            <person name="Woyke T."/>
            <person name="Klenk H.P."/>
            <person name="Zhou Y."/>
            <person name="Lilburn T.G."/>
            <person name="Beck B.J."/>
            <person name="De Vos P."/>
            <person name="Vandamme P."/>
            <person name="Eisen J.A."/>
            <person name="Garrity G."/>
            <person name="Hugenholtz P."/>
            <person name="Kyrpides N.C."/>
        </authorList>
    </citation>
    <scope>NUCLEOTIDE SEQUENCE [LARGE SCALE GENOMIC DNA]</scope>
    <source>
        <strain evidence="2 3">CGMCC 1.10136</strain>
    </source>
</reference>
<feature type="compositionally biased region" description="Basic residues" evidence="1">
    <location>
        <begin position="343"/>
        <end position="355"/>
    </location>
</feature>
<keyword evidence="3" id="KW-1185">Reference proteome</keyword>
<proteinExistence type="predicted"/>
<feature type="region of interest" description="Disordered" evidence="1">
    <location>
        <begin position="330"/>
        <end position="355"/>
    </location>
</feature>
<dbReference type="OrthoDB" id="6049652at2"/>
<gene>
    <name evidence="2" type="ORF">IP93_02010</name>
</gene>
<organism evidence="2 3">
    <name type="scientific">Aerolutibacter ruishenii</name>
    <dbReference type="NCBI Taxonomy" id="686800"/>
    <lineage>
        <taxon>Bacteria</taxon>
        <taxon>Pseudomonadati</taxon>
        <taxon>Pseudomonadota</taxon>
        <taxon>Gammaproteobacteria</taxon>
        <taxon>Lysobacterales</taxon>
        <taxon>Lysobacteraceae</taxon>
        <taxon>Aerolutibacter</taxon>
    </lineage>
</organism>
<evidence type="ECO:0000313" key="2">
    <source>
        <dbReference type="EMBL" id="TWI09394.1"/>
    </source>
</evidence>
<comment type="caution">
    <text evidence="2">The sequence shown here is derived from an EMBL/GenBank/DDBJ whole genome shotgun (WGS) entry which is preliminary data.</text>
</comment>
<accession>A0A562LP40</accession>